<dbReference type="GO" id="GO:0003677">
    <property type="term" value="F:DNA binding"/>
    <property type="evidence" value="ECO:0007669"/>
    <property type="project" value="UniProtKB-UniRule"/>
</dbReference>
<dbReference type="Pfam" id="PF00440">
    <property type="entry name" value="TetR_N"/>
    <property type="match status" value="1"/>
</dbReference>
<keyword evidence="3" id="KW-0804">Transcription</keyword>
<accession>A0A4Q0M504</accession>
<evidence type="ECO:0000256" key="2">
    <source>
        <dbReference type="ARBA" id="ARBA00023125"/>
    </source>
</evidence>
<dbReference type="SUPFAM" id="SSF48498">
    <property type="entry name" value="Tetracyclin repressor-like, C-terminal domain"/>
    <property type="match status" value="1"/>
</dbReference>
<evidence type="ECO:0000256" key="4">
    <source>
        <dbReference type="PROSITE-ProRule" id="PRU00335"/>
    </source>
</evidence>
<gene>
    <name evidence="6" type="ORF">EKH83_18460</name>
</gene>
<keyword evidence="1" id="KW-0805">Transcription regulation</keyword>
<evidence type="ECO:0000256" key="1">
    <source>
        <dbReference type="ARBA" id="ARBA00023015"/>
    </source>
</evidence>
<sequence>MSKASATRLNILQAAFDLIYRKGFQATSIDDIIATTHVTKGAFFYHFKNKEEMGLSIINEIMYPSMIPFMLQFLERSGDVRKNIYEMMKSLLLKAPSFKVEYGCPAVNLIEEMAPLNETFRTALSQLVVRWQKAIEEALIKAQAAGDISAQHNPKAISMYITSTYGGIRNMGKIFGRGAYNQFLKEFKKYLDTLN</sequence>
<dbReference type="InterPro" id="IPR023772">
    <property type="entry name" value="DNA-bd_HTH_TetR-type_CS"/>
</dbReference>
<protein>
    <submittedName>
        <fullName evidence="6">TetR/AcrR family transcriptional regulator</fullName>
    </submittedName>
</protein>
<evidence type="ECO:0000259" key="5">
    <source>
        <dbReference type="PROSITE" id="PS50977"/>
    </source>
</evidence>
<dbReference type="Proteomes" id="UP000290848">
    <property type="component" value="Unassembled WGS sequence"/>
</dbReference>
<feature type="DNA-binding region" description="H-T-H motif" evidence="4">
    <location>
        <begin position="28"/>
        <end position="47"/>
    </location>
</feature>
<reference evidence="6 7" key="1">
    <citation type="submission" date="2018-12" db="EMBL/GenBank/DDBJ databases">
        <title>The Draft Genome Sequence of the Soil Bacterium Pedobacter tournemirensis R1.</title>
        <authorList>
            <person name="He J."/>
        </authorList>
    </citation>
    <scope>NUCLEOTIDE SEQUENCE [LARGE SCALE GENOMIC DNA]</scope>
    <source>
        <strain evidence="6 7">R1</strain>
    </source>
</reference>
<dbReference type="InterPro" id="IPR011075">
    <property type="entry name" value="TetR_C"/>
</dbReference>
<dbReference type="Gene3D" id="1.10.357.10">
    <property type="entry name" value="Tetracycline Repressor, domain 2"/>
    <property type="match status" value="1"/>
</dbReference>
<dbReference type="PANTHER" id="PTHR47506:SF6">
    <property type="entry name" value="HTH-TYPE TRANSCRIPTIONAL REPRESSOR NEMR"/>
    <property type="match status" value="1"/>
</dbReference>
<dbReference type="PRINTS" id="PR00455">
    <property type="entry name" value="HTHTETR"/>
</dbReference>
<comment type="caution">
    <text evidence="6">The sequence shown here is derived from an EMBL/GenBank/DDBJ whole genome shotgun (WGS) entry which is preliminary data.</text>
</comment>
<dbReference type="InterPro" id="IPR001647">
    <property type="entry name" value="HTH_TetR"/>
</dbReference>
<dbReference type="PANTHER" id="PTHR47506">
    <property type="entry name" value="TRANSCRIPTIONAL REGULATORY PROTEIN"/>
    <property type="match status" value="1"/>
</dbReference>
<dbReference type="SUPFAM" id="SSF46689">
    <property type="entry name" value="Homeodomain-like"/>
    <property type="match status" value="1"/>
</dbReference>
<proteinExistence type="predicted"/>
<dbReference type="PROSITE" id="PS50977">
    <property type="entry name" value="HTH_TETR_2"/>
    <property type="match status" value="1"/>
</dbReference>
<dbReference type="InterPro" id="IPR009057">
    <property type="entry name" value="Homeodomain-like_sf"/>
</dbReference>
<dbReference type="Pfam" id="PF16925">
    <property type="entry name" value="TetR_C_13"/>
    <property type="match status" value="1"/>
</dbReference>
<feature type="domain" description="HTH tetR-type" evidence="5">
    <location>
        <begin position="5"/>
        <end position="65"/>
    </location>
</feature>
<dbReference type="AlphaFoldDB" id="A0A4Q0M504"/>
<name>A0A4Q0M504_9SPHI</name>
<dbReference type="PROSITE" id="PS01081">
    <property type="entry name" value="HTH_TETR_1"/>
    <property type="match status" value="1"/>
</dbReference>
<evidence type="ECO:0000256" key="3">
    <source>
        <dbReference type="ARBA" id="ARBA00023163"/>
    </source>
</evidence>
<keyword evidence="2 4" id="KW-0238">DNA-binding</keyword>
<dbReference type="EMBL" id="RXOC01000015">
    <property type="protein sequence ID" value="RXF67809.1"/>
    <property type="molecule type" value="Genomic_DNA"/>
</dbReference>
<organism evidence="6 7">
    <name type="scientific">Arcticibacter tournemirensis</name>
    <dbReference type="NCBI Taxonomy" id="699437"/>
    <lineage>
        <taxon>Bacteria</taxon>
        <taxon>Pseudomonadati</taxon>
        <taxon>Bacteroidota</taxon>
        <taxon>Sphingobacteriia</taxon>
        <taxon>Sphingobacteriales</taxon>
        <taxon>Sphingobacteriaceae</taxon>
        <taxon>Arcticibacter</taxon>
    </lineage>
</organism>
<evidence type="ECO:0000313" key="6">
    <source>
        <dbReference type="EMBL" id="RXF67809.1"/>
    </source>
</evidence>
<evidence type="ECO:0000313" key="7">
    <source>
        <dbReference type="Proteomes" id="UP000290848"/>
    </source>
</evidence>
<dbReference type="InterPro" id="IPR036271">
    <property type="entry name" value="Tet_transcr_reg_TetR-rel_C_sf"/>
</dbReference>